<feature type="region of interest" description="Disordered" evidence="1">
    <location>
        <begin position="27"/>
        <end position="70"/>
    </location>
</feature>
<protein>
    <submittedName>
        <fullName evidence="2">Uncharacterized protein</fullName>
    </submittedName>
</protein>
<evidence type="ECO:0000313" key="2">
    <source>
        <dbReference type="EMBL" id="OCB91470.1"/>
    </source>
</evidence>
<reference evidence="2" key="1">
    <citation type="submission" date="2016-06" db="EMBL/GenBank/DDBJ databases">
        <title>Draft Genome sequence of the fungus Inonotus baumii.</title>
        <authorList>
            <person name="Zhu H."/>
            <person name="Lin W."/>
        </authorList>
    </citation>
    <scope>NUCLEOTIDE SEQUENCE</scope>
    <source>
        <strain evidence="2">821</strain>
    </source>
</reference>
<evidence type="ECO:0000256" key="1">
    <source>
        <dbReference type="SAM" id="MobiDB-lite"/>
    </source>
</evidence>
<keyword evidence="3" id="KW-1185">Reference proteome</keyword>
<evidence type="ECO:0000313" key="3">
    <source>
        <dbReference type="Proteomes" id="UP000757232"/>
    </source>
</evidence>
<name>A0A9Q5N9C2_SANBA</name>
<organism evidence="2 3">
    <name type="scientific">Sanghuangporus baumii</name>
    <name type="common">Phellinus baumii</name>
    <dbReference type="NCBI Taxonomy" id="108892"/>
    <lineage>
        <taxon>Eukaryota</taxon>
        <taxon>Fungi</taxon>
        <taxon>Dikarya</taxon>
        <taxon>Basidiomycota</taxon>
        <taxon>Agaricomycotina</taxon>
        <taxon>Agaricomycetes</taxon>
        <taxon>Hymenochaetales</taxon>
        <taxon>Hymenochaetaceae</taxon>
        <taxon>Sanghuangporus</taxon>
    </lineage>
</organism>
<comment type="caution">
    <text evidence="2">The sequence shown here is derived from an EMBL/GenBank/DDBJ whole genome shotgun (WGS) entry which is preliminary data.</text>
</comment>
<gene>
    <name evidence="2" type="ORF">A7U60_g1284</name>
</gene>
<dbReference type="AlphaFoldDB" id="A0A9Q5N9C2"/>
<feature type="compositionally biased region" description="Pro residues" evidence="1">
    <location>
        <begin position="41"/>
        <end position="54"/>
    </location>
</feature>
<accession>A0A9Q5N9C2</accession>
<proteinExistence type="predicted"/>
<dbReference type="EMBL" id="LNZH02000086">
    <property type="protein sequence ID" value="OCB91470.1"/>
    <property type="molecule type" value="Genomic_DNA"/>
</dbReference>
<sequence>MLPSSPPTLTSERAKLVWLAFDEGVGSGRRNLLPVPDEFALPPPPPPLPSPSPPGEKTKDERDPSPSPVLALLHSAGESVAADAVGLLAENKLGSEKSGKASSETIELVSTVRRTGCSPPSPVISPPAEESSESLVVVKVIAVSFRSLCLGIGIDDAEK</sequence>
<dbReference type="Proteomes" id="UP000757232">
    <property type="component" value="Unassembled WGS sequence"/>
</dbReference>